<comment type="caution">
    <text evidence="3">The sequence shown here is derived from an EMBL/GenBank/DDBJ whole genome shotgun (WGS) entry which is preliminary data.</text>
</comment>
<keyword evidence="4" id="KW-1185">Reference proteome</keyword>
<keyword evidence="2" id="KW-0808">Transferase</keyword>
<reference evidence="3 4" key="1">
    <citation type="submission" date="2023-02" db="EMBL/GenBank/DDBJ databases">
        <title>Host association and intracellularity evolved multiple times independently in the Rickettsiales.</title>
        <authorList>
            <person name="Castelli M."/>
            <person name="Nardi T."/>
            <person name="Gammuto L."/>
            <person name="Bellinzona G."/>
            <person name="Sabaneyeva E."/>
            <person name="Potekhin A."/>
            <person name="Serra V."/>
            <person name="Petroni G."/>
            <person name="Sassera D."/>
        </authorList>
    </citation>
    <scope>NUCLEOTIDE SEQUENCE [LARGE SCALE GENOMIC DNA]</scope>
    <source>
        <strain evidence="3 4">BOD18</strain>
    </source>
</reference>
<dbReference type="EMBL" id="JARGYT010000051">
    <property type="protein sequence ID" value="MDZ5762453.1"/>
    <property type="molecule type" value="Genomic_DNA"/>
</dbReference>
<dbReference type="PANTHER" id="PTHR12049">
    <property type="entry name" value="PROTEIN ARGININE METHYLTRANSFERASE NDUFAF7, MITOCHONDRIAL"/>
    <property type="match status" value="1"/>
</dbReference>
<dbReference type="SUPFAM" id="SSF53335">
    <property type="entry name" value="S-adenosyl-L-methionine-dependent methyltransferases"/>
    <property type="match status" value="1"/>
</dbReference>
<dbReference type="Gene3D" id="3.40.50.12710">
    <property type="match status" value="1"/>
</dbReference>
<dbReference type="InterPro" id="IPR029063">
    <property type="entry name" value="SAM-dependent_MTases_sf"/>
</dbReference>
<organism evidence="3 4">
    <name type="scientific">Candidatus Cyrtobacter comes</name>
    <dbReference type="NCBI Taxonomy" id="675776"/>
    <lineage>
        <taxon>Bacteria</taxon>
        <taxon>Pseudomonadati</taxon>
        <taxon>Pseudomonadota</taxon>
        <taxon>Alphaproteobacteria</taxon>
        <taxon>Rickettsiales</taxon>
        <taxon>Candidatus Midichloriaceae</taxon>
        <taxon>Candidatus Cyrtobacter</taxon>
    </lineage>
</organism>
<sequence length="330" mass="38283">MSKTFKDKIIDLIRQHGPIPMDQFISLSSYNYYNNCNSIVNDFITAPQVSQMFGEIVGIWALSEYLKKGNEKPITIIELGPGSGIMMLDILRNKKLANKIQNIFLYDISQKLIEDQKKNLKNYLGLIKWFSSTQEIEENIQDDQYIIFVANEFFDALPIKQYYKNQDMIKEVCVAVTNYELSLVLSGTNNTKICSDHNDGIIEISAYWENYLDFISTIIKKHCGSAIIIDYGYIINEFKSSLQSVKNHQKCHILEHPGESDITSLVNFSYFAEIFQKHILDIEIRTQEDFLLKFGIEDRAEVLKKNGSKNIEWQLEFLLKKMNNFFVITV</sequence>
<evidence type="ECO:0000313" key="4">
    <source>
        <dbReference type="Proteomes" id="UP001293791"/>
    </source>
</evidence>
<evidence type="ECO:0000313" key="3">
    <source>
        <dbReference type="EMBL" id="MDZ5762453.1"/>
    </source>
</evidence>
<accession>A0ABU5L8K1</accession>
<dbReference type="GO" id="GO:0032259">
    <property type="term" value="P:methylation"/>
    <property type="evidence" value="ECO:0007669"/>
    <property type="project" value="UniProtKB-KW"/>
</dbReference>
<dbReference type="InterPro" id="IPR003788">
    <property type="entry name" value="NDUFAF7"/>
</dbReference>
<dbReference type="Proteomes" id="UP001293791">
    <property type="component" value="Unassembled WGS sequence"/>
</dbReference>
<proteinExistence type="predicted"/>
<name>A0ABU5L8K1_9RICK</name>
<dbReference type="Pfam" id="PF02636">
    <property type="entry name" value="Methyltransf_28"/>
    <property type="match status" value="1"/>
</dbReference>
<evidence type="ECO:0000256" key="1">
    <source>
        <dbReference type="ARBA" id="ARBA00022603"/>
    </source>
</evidence>
<dbReference type="PANTHER" id="PTHR12049:SF7">
    <property type="entry name" value="PROTEIN ARGININE METHYLTRANSFERASE NDUFAF7, MITOCHONDRIAL"/>
    <property type="match status" value="1"/>
</dbReference>
<dbReference type="InterPro" id="IPR038375">
    <property type="entry name" value="NDUFAF7_sf"/>
</dbReference>
<dbReference type="GO" id="GO:0008168">
    <property type="term" value="F:methyltransferase activity"/>
    <property type="evidence" value="ECO:0007669"/>
    <property type="project" value="UniProtKB-KW"/>
</dbReference>
<gene>
    <name evidence="3" type="ORF">Cyrtocomes_00836</name>
</gene>
<keyword evidence="1 3" id="KW-0489">Methyltransferase</keyword>
<evidence type="ECO:0000256" key="2">
    <source>
        <dbReference type="ARBA" id="ARBA00022679"/>
    </source>
</evidence>
<protein>
    <submittedName>
        <fullName evidence="3">SAM-dependent methyltransferase</fullName>
    </submittedName>
</protein>
<dbReference type="RefSeq" id="WP_322497921.1">
    <property type="nucleotide sequence ID" value="NZ_JARGYT010000051.1"/>
</dbReference>